<dbReference type="SUPFAM" id="SSF53448">
    <property type="entry name" value="Nucleotide-diphospho-sugar transferases"/>
    <property type="match status" value="1"/>
</dbReference>
<dbReference type="OrthoDB" id="9815923at2"/>
<evidence type="ECO:0000259" key="2">
    <source>
        <dbReference type="Pfam" id="PF00535"/>
    </source>
</evidence>
<dbReference type="PANTHER" id="PTHR43630:SF2">
    <property type="entry name" value="GLYCOSYLTRANSFERASE"/>
    <property type="match status" value="1"/>
</dbReference>
<accession>A0A0G3EXY9</accession>
<comment type="similarity">
    <text evidence="1">Belongs to the glycosyltransferase 2 family. WaaE/KdtX subfamily.</text>
</comment>
<dbReference type="EMBL" id="CP011568">
    <property type="protein sequence ID" value="AKJ70282.1"/>
    <property type="molecule type" value="Genomic_DNA"/>
</dbReference>
<feature type="domain" description="Glycosyltransferase 2-like" evidence="2">
    <location>
        <begin position="4"/>
        <end position="128"/>
    </location>
</feature>
<dbReference type="InterPro" id="IPR029044">
    <property type="entry name" value="Nucleotide-diphossugar_trans"/>
</dbReference>
<sequence>MPLSVIVTTLNERTNITACLASVEPIAAEMIVVDCGSTDGTVELAREAGATVHVTPDWPGFGPQKNRALALATQPWILSIDADERLSPALAGEIADAVSQARHAGYEIPRLSQFCGHWVRHSGWYPDYVLRLFKRGAGRFSDHLVHERVLVDGTLGRLHEQLLHYSYTTMAQVQEKSARYAKAGAEELFRRGVKVSPLTPWYKSGWAFVRAFVLQRGFMDGWAGFAISRSHAHTTYSKYQQLRALRRQP</sequence>
<dbReference type="Pfam" id="PF00535">
    <property type="entry name" value="Glycos_transf_2"/>
    <property type="match status" value="1"/>
</dbReference>
<protein>
    <submittedName>
        <fullName evidence="3">Glycosyl transferase family 2</fullName>
    </submittedName>
</protein>
<dbReference type="Proteomes" id="UP000036700">
    <property type="component" value="Chromosome"/>
</dbReference>
<keyword evidence="4" id="KW-1185">Reference proteome</keyword>
<dbReference type="KEGG" id="ptx:ABW99_01065"/>
<dbReference type="Gene3D" id="3.90.550.10">
    <property type="entry name" value="Spore Coat Polysaccharide Biosynthesis Protein SpsA, Chain A"/>
    <property type="match status" value="1"/>
</dbReference>
<gene>
    <name evidence="3" type="ORF">ABW99_01065</name>
</gene>
<evidence type="ECO:0000256" key="1">
    <source>
        <dbReference type="ARBA" id="ARBA00038494"/>
    </source>
</evidence>
<evidence type="ECO:0000313" key="4">
    <source>
        <dbReference type="Proteomes" id="UP000036700"/>
    </source>
</evidence>
<keyword evidence="3" id="KW-0808">Transferase</keyword>
<organism evidence="3 4">
    <name type="scientific">Pandoraea thiooxydans</name>
    <dbReference type="NCBI Taxonomy" id="445709"/>
    <lineage>
        <taxon>Bacteria</taxon>
        <taxon>Pseudomonadati</taxon>
        <taxon>Pseudomonadota</taxon>
        <taxon>Betaproteobacteria</taxon>
        <taxon>Burkholderiales</taxon>
        <taxon>Burkholderiaceae</taxon>
        <taxon>Pandoraea</taxon>
    </lineage>
</organism>
<dbReference type="PANTHER" id="PTHR43630">
    <property type="entry name" value="POLY-BETA-1,6-N-ACETYL-D-GLUCOSAMINE SYNTHASE"/>
    <property type="match status" value="1"/>
</dbReference>
<dbReference type="AlphaFoldDB" id="A0A0G3EXY9"/>
<dbReference type="InterPro" id="IPR001173">
    <property type="entry name" value="Glyco_trans_2-like"/>
</dbReference>
<reference evidence="4" key="1">
    <citation type="submission" date="2015-06" db="EMBL/GenBank/DDBJ databases">
        <authorList>
            <person name="Lim Y.L."/>
            <person name="Ee R."/>
            <person name="Yong D."/>
            <person name="How K.Y."/>
            <person name="Yin W.F."/>
            <person name="Chan K.G."/>
        </authorList>
    </citation>
    <scope>NUCLEOTIDE SEQUENCE [LARGE SCALE GENOMIC DNA]</scope>
    <source>
        <strain evidence="4">DSM 25325</strain>
    </source>
</reference>
<dbReference type="GO" id="GO:0016740">
    <property type="term" value="F:transferase activity"/>
    <property type="evidence" value="ECO:0007669"/>
    <property type="project" value="UniProtKB-KW"/>
</dbReference>
<dbReference type="PATRIC" id="fig|445709.3.peg.236"/>
<dbReference type="CDD" id="cd02511">
    <property type="entry name" value="Beta4Glucosyltransferase"/>
    <property type="match status" value="1"/>
</dbReference>
<name>A0A0G3EXY9_9BURK</name>
<proteinExistence type="inferred from homology"/>
<dbReference type="STRING" id="445709.ABW99_01065"/>
<evidence type="ECO:0000313" key="3">
    <source>
        <dbReference type="EMBL" id="AKJ70282.1"/>
    </source>
</evidence>